<accession>A0A396AJ28</accession>
<sequence>MKKLLIIEDNNDFLQLLSSVLQKDFQVYQATGTKEAQAILETVTVNAICSDYNLLDGTGLELLMELRHSNIETPFLLMSGYDNYFIADMAKKHNATFCCKTDYELIERIRNL</sequence>
<dbReference type="AlphaFoldDB" id="A0A396AJ28"/>
<dbReference type="RefSeq" id="WP_117715624.1">
    <property type="nucleotide sequence ID" value="NZ_QSIQ01000002.1"/>
</dbReference>
<reference evidence="6 7" key="1">
    <citation type="submission" date="2018-08" db="EMBL/GenBank/DDBJ databases">
        <title>A genome reference for cultivated species of the human gut microbiota.</title>
        <authorList>
            <person name="Zou Y."/>
            <person name="Xue W."/>
            <person name="Luo G."/>
        </authorList>
    </citation>
    <scope>NUCLEOTIDE SEQUENCE [LARGE SCALE GENOMIC DNA]</scope>
    <source>
        <strain evidence="6 7">AM32-8LB</strain>
    </source>
</reference>
<dbReference type="GO" id="GO:0000160">
    <property type="term" value="P:phosphorelay signal transduction system"/>
    <property type="evidence" value="ECO:0007669"/>
    <property type="project" value="InterPro"/>
</dbReference>
<feature type="modified residue" description="4-aspartylphosphate" evidence="4">
    <location>
        <position position="51"/>
    </location>
</feature>
<evidence type="ECO:0000256" key="3">
    <source>
        <dbReference type="ARBA" id="ARBA00024867"/>
    </source>
</evidence>
<evidence type="ECO:0000256" key="1">
    <source>
        <dbReference type="ARBA" id="ARBA00018672"/>
    </source>
</evidence>
<dbReference type="SMART" id="SM00448">
    <property type="entry name" value="REC"/>
    <property type="match status" value="1"/>
</dbReference>
<dbReference type="InterPro" id="IPR011006">
    <property type="entry name" value="CheY-like_superfamily"/>
</dbReference>
<dbReference type="EMBL" id="QSIQ01000002">
    <property type="protein sequence ID" value="RHD05782.1"/>
    <property type="molecule type" value="Genomic_DNA"/>
</dbReference>
<dbReference type="Proteomes" id="UP000266391">
    <property type="component" value="Unassembled WGS sequence"/>
</dbReference>
<protein>
    <recommendedName>
        <fullName evidence="1">Stage 0 sporulation protein A homolog</fullName>
    </recommendedName>
</protein>
<dbReference type="CDD" id="cd00156">
    <property type="entry name" value="REC"/>
    <property type="match status" value="1"/>
</dbReference>
<proteinExistence type="predicted"/>
<feature type="domain" description="Response regulatory" evidence="5">
    <location>
        <begin position="3"/>
        <end position="112"/>
    </location>
</feature>
<evidence type="ECO:0000313" key="6">
    <source>
        <dbReference type="EMBL" id="RHD05782.1"/>
    </source>
</evidence>
<gene>
    <name evidence="6" type="ORF">DW813_02290</name>
</gene>
<keyword evidence="2 4" id="KW-0597">Phosphoprotein</keyword>
<dbReference type="PANTHER" id="PTHR44591">
    <property type="entry name" value="STRESS RESPONSE REGULATOR PROTEIN 1"/>
    <property type="match status" value="1"/>
</dbReference>
<comment type="caution">
    <text evidence="6">The sequence shown here is derived from an EMBL/GenBank/DDBJ whole genome shotgun (WGS) entry which is preliminary data.</text>
</comment>
<dbReference type="Gene3D" id="3.40.50.2300">
    <property type="match status" value="1"/>
</dbReference>
<dbReference type="Pfam" id="PF00072">
    <property type="entry name" value="Response_reg"/>
    <property type="match status" value="1"/>
</dbReference>
<dbReference type="InterPro" id="IPR050595">
    <property type="entry name" value="Bact_response_regulator"/>
</dbReference>
<organism evidence="6 7">
    <name type="scientific">Roseburia inulinivorans</name>
    <dbReference type="NCBI Taxonomy" id="360807"/>
    <lineage>
        <taxon>Bacteria</taxon>
        <taxon>Bacillati</taxon>
        <taxon>Bacillota</taxon>
        <taxon>Clostridia</taxon>
        <taxon>Lachnospirales</taxon>
        <taxon>Lachnospiraceae</taxon>
        <taxon>Roseburia</taxon>
    </lineage>
</organism>
<name>A0A396AJ28_9FIRM</name>
<dbReference type="PANTHER" id="PTHR44591:SF25">
    <property type="entry name" value="CHEMOTAXIS TWO-COMPONENT RESPONSE REGULATOR"/>
    <property type="match status" value="1"/>
</dbReference>
<dbReference type="InterPro" id="IPR001789">
    <property type="entry name" value="Sig_transdc_resp-reg_receiver"/>
</dbReference>
<dbReference type="SUPFAM" id="SSF52172">
    <property type="entry name" value="CheY-like"/>
    <property type="match status" value="1"/>
</dbReference>
<evidence type="ECO:0000313" key="7">
    <source>
        <dbReference type="Proteomes" id="UP000266391"/>
    </source>
</evidence>
<evidence type="ECO:0000259" key="5">
    <source>
        <dbReference type="PROSITE" id="PS50110"/>
    </source>
</evidence>
<evidence type="ECO:0000256" key="2">
    <source>
        <dbReference type="ARBA" id="ARBA00022553"/>
    </source>
</evidence>
<comment type="function">
    <text evidence="3">May play the central regulatory role in sporulation. It may be an element of the effector pathway responsible for the activation of sporulation genes in response to nutritional stress. Spo0A may act in concert with spo0H (a sigma factor) to control the expression of some genes that are critical to the sporulation process.</text>
</comment>
<evidence type="ECO:0000256" key="4">
    <source>
        <dbReference type="PROSITE-ProRule" id="PRU00169"/>
    </source>
</evidence>
<dbReference type="PROSITE" id="PS50110">
    <property type="entry name" value="RESPONSE_REGULATORY"/>
    <property type="match status" value="1"/>
</dbReference>